<proteinExistence type="predicted"/>
<dbReference type="InParanoid" id="A0A409WJN6"/>
<evidence type="ECO:0000313" key="2">
    <source>
        <dbReference type="Proteomes" id="UP000284706"/>
    </source>
</evidence>
<dbReference type="Proteomes" id="UP000284706">
    <property type="component" value="Unassembled WGS sequence"/>
</dbReference>
<evidence type="ECO:0000313" key="1">
    <source>
        <dbReference type="EMBL" id="PPQ78699.1"/>
    </source>
</evidence>
<keyword evidence="2" id="KW-1185">Reference proteome</keyword>
<dbReference type="AlphaFoldDB" id="A0A409WJN6"/>
<sequence>VVSLANRHVDVLRTLTYVKKTGVLIGPVRRATFQSANIYSTCNAFQNHSGLFDLLPNEIFCLIFDLCTLRSISSFRRLNRHLRFQVEHYQPYTILLDWPGVPSTLRVFSRTGAELYHTAARVAQLLFTSRSEVCGKFGGYLYLPTCTRCCFKCTETNVEFSTIPYETVLRLRGNILSSQHIKRLRFLSSAPKEPRTPKRGESECYLVSFREVCITVLAFCSDRQIKCIFGPGQVSKDVDVRIFYSLAPTSDIATAREISTSFPYLNTRTSERHQQVEYARCCLACSFLPKRFNQEARYQEQKVPTYTFTFFEEEFNEEEVLKHLRGCVLVRWMWMDRNFGLSKTIYFGPLGLGPLG</sequence>
<feature type="non-terminal residue" evidence="1">
    <location>
        <position position="1"/>
    </location>
</feature>
<organism evidence="1 2">
    <name type="scientific">Gymnopilus dilepis</name>
    <dbReference type="NCBI Taxonomy" id="231916"/>
    <lineage>
        <taxon>Eukaryota</taxon>
        <taxon>Fungi</taxon>
        <taxon>Dikarya</taxon>
        <taxon>Basidiomycota</taxon>
        <taxon>Agaricomycotina</taxon>
        <taxon>Agaricomycetes</taxon>
        <taxon>Agaricomycetidae</taxon>
        <taxon>Agaricales</taxon>
        <taxon>Agaricineae</taxon>
        <taxon>Hymenogastraceae</taxon>
        <taxon>Gymnopilus</taxon>
    </lineage>
</organism>
<dbReference type="OrthoDB" id="2687876at2759"/>
<protein>
    <recommendedName>
        <fullName evidence="3">F-box domain-containing protein</fullName>
    </recommendedName>
</protein>
<reference evidence="1 2" key="1">
    <citation type="journal article" date="2018" name="Evol. Lett.">
        <title>Horizontal gene cluster transfer increased hallucinogenic mushroom diversity.</title>
        <authorList>
            <person name="Reynolds H.T."/>
            <person name="Vijayakumar V."/>
            <person name="Gluck-Thaler E."/>
            <person name="Korotkin H.B."/>
            <person name="Matheny P.B."/>
            <person name="Slot J.C."/>
        </authorList>
    </citation>
    <scope>NUCLEOTIDE SEQUENCE [LARGE SCALE GENOMIC DNA]</scope>
    <source>
        <strain evidence="1 2">SRW20</strain>
    </source>
</reference>
<gene>
    <name evidence="1" type="ORF">CVT26_005484</name>
</gene>
<comment type="caution">
    <text evidence="1">The sequence shown here is derived from an EMBL/GenBank/DDBJ whole genome shotgun (WGS) entry which is preliminary data.</text>
</comment>
<evidence type="ECO:0008006" key="3">
    <source>
        <dbReference type="Google" id="ProtNLM"/>
    </source>
</evidence>
<name>A0A409WJN6_9AGAR</name>
<accession>A0A409WJN6</accession>
<dbReference type="EMBL" id="NHYE01005040">
    <property type="protein sequence ID" value="PPQ78699.1"/>
    <property type="molecule type" value="Genomic_DNA"/>
</dbReference>
<dbReference type="STRING" id="231916.A0A409WJN6"/>